<dbReference type="AlphaFoldDB" id="A0A7W9SV73"/>
<organism evidence="1 2">
    <name type="scientific">Armatimonas rosea</name>
    <dbReference type="NCBI Taxonomy" id="685828"/>
    <lineage>
        <taxon>Bacteria</taxon>
        <taxon>Bacillati</taxon>
        <taxon>Armatimonadota</taxon>
        <taxon>Armatimonadia</taxon>
        <taxon>Armatimonadales</taxon>
        <taxon>Armatimonadaceae</taxon>
        <taxon>Armatimonas</taxon>
    </lineage>
</organism>
<keyword evidence="2" id="KW-1185">Reference proteome</keyword>
<proteinExistence type="predicted"/>
<protein>
    <submittedName>
        <fullName evidence="1">Uncharacterized protein</fullName>
    </submittedName>
</protein>
<accession>A0A7W9SV73</accession>
<sequence length="270" mass="30605">MPSFVVLLIFLYVVLPLVILLTQKAKIHPEIKAIPPETLPREWQGFLDHHLQELRALGFLESSYLQIAAPLPGATATTVMMVNRHTGDKAMVNVLFSKSGGSTIKTLYLEFNTRLADGRCFNTHNSKQLGSFVLPATDTNTYLPSVKSPHELYQAHRMVLRESDAQGERVLYPPGTAAAYLAEVWTKGFDEQVELGQYRRNDKAGIFQLTLLGAYRMTWMLLWPISTIRLLLRWLNEQKVRSRLRASEQEPIASFFPPQAQQVLAGHFEL</sequence>
<comment type="caution">
    <text evidence="1">The sequence shown here is derived from an EMBL/GenBank/DDBJ whole genome shotgun (WGS) entry which is preliminary data.</text>
</comment>
<gene>
    <name evidence="1" type="ORF">HNQ39_004469</name>
</gene>
<name>A0A7W9SV73_ARMRO</name>
<reference evidence="1 2" key="1">
    <citation type="submission" date="2020-08" db="EMBL/GenBank/DDBJ databases">
        <title>Genomic Encyclopedia of Type Strains, Phase IV (KMG-IV): sequencing the most valuable type-strain genomes for metagenomic binning, comparative biology and taxonomic classification.</title>
        <authorList>
            <person name="Goeker M."/>
        </authorList>
    </citation>
    <scope>NUCLEOTIDE SEQUENCE [LARGE SCALE GENOMIC DNA]</scope>
    <source>
        <strain evidence="1 2">DSM 23562</strain>
    </source>
</reference>
<dbReference type="Proteomes" id="UP000520814">
    <property type="component" value="Unassembled WGS sequence"/>
</dbReference>
<dbReference type="RefSeq" id="WP_184202073.1">
    <property type="nucleotide sequence ID" value="NZ_JACHGW010000004.1"/>
</dbReference>
<dbReference type="EMBL" id="JACHGW010000004">
    <property type="protein sequence ID" value="MBB6052648.1"/>
    <property type="molecule type" value="Genomic_DNA"/>
</dbReference>
<evidence type="ECO:0000313" key="2">
    <source>
        <dbReference type="Proteomes" id="UP000520814"/>
    </source>
</evidence>
<evidence type="ECO:0000313" key="1">
    <source>
        <dbReference type="EMBL" id="MBB6052648.1"/>
    </source>
</evidence>